<comment type="caution">
    <text evidence="1">The sequence shown here is derived from an EMBL/GenBank/DDBJ whole genome shotgun (WGS) entry which is preliminary data.</text>
</comment>
<organism evidence="1">
    <name type="scientific">Hexamita inflata</name>
    <dbReference type="NCBI Taxonomy" id="28002"/>
    <lineage>
        <taxon>Eukaryota</taxon>
        <taxon>Metamonada</taxon>
        <taxon>Diplomonadida</taxon>
        <taxon>Hexamitidae</taxon>
        <taxon>Hexamitinae</taxon>
        <taxon>Hexamita</taxon>
    </lineage>
</organism>
<sequence length="145" mass="16746">MTRIVQSLIIEFLYSSKVRCVVMNESMRQQNNKFIMLVPCSLSRRYDTTWMPVYIALDFSQLRTIRTFLVNSFRYSFETILAAPDSTTSPPCWARVGGGLRRSAGSGSGSSASQDFHWRKEWDAKMRVELYSITNPTVFQLPVWK</sequence>
<reference evidence="1" key="1">
    <citation type="submission" date="2023-06" db="EMBL/GenBank/DDBJ databases">
        <authorList>
            <person name="Kurt Z."/>
        </authorList>
    </citation>
    <scope>NUCLEOTIDE SEQUENCE</scope>
</reference>
<reference evidence="2 3" key="2">
    <citation type="submission" date="2024-07" db="EMBL/GenBank/DDBJ databases">
        <authorList>
            <person name="Akdeniz Z."/>
        </authorList>
    </citation>
    <scope>NUCLEOTIDE SEQUENCE [LARGE SCALE GENOMIC DNA]</scope>
</reference>
<gene>
    <name evidence="1" type="ORF">HINF_LOCUS37238</name>
    <name evidence="2" type="ORF">HINF_LOCUS54318</name>
</gene>
<evidence type="ECO:0000313" key="2">
    <source>
        <dbReference type="EMBL" id="CAL6070153.1"/>
    </source>
</evidence>
<accession>A0AA86Q4P9</accession>
<dbReference type="AlphaFoldDB" id="A0AA86Q4P9"/>
<name>A0AA86Q4P9_9EUKA</name>
<evidence type="ECO:0000313" key="1">
    <source>
        <dbReference type="EMBL" id="CAI9949593.1"/>
    </source>
</evidence>
<dbReference type="Proteomes" id="UP001642409">
    <property type="component" value="Unassembled WGS sequence"/>
</dbReference>
<keyword evidence="3" id="KW-1185">Reference proteome</keyword>
<protein>
    <submittedName>
        <fullName evidence="2">Hypothetical_protein</fullName>
    </submittedName>
</protein>
<dbReference type="EMBL" id="CATOUU010000802">
    <property type="protein sequence ID" value="CAI9949593.1"/>
    <property type="molecule type" value="Genomic_DNA"/>
</dbReference>
<dbReference type="EMBL" id="CAXDID020000282">
    <property type="protein sequence ID" value="CAL6070153.1"/>
    <property type="molecule type" value="Genomic_DNA"/>
</dbReference>
<proteinExistence type="predicted"/>
<evidence type="ECO:0000313" key="3">
    <source>
        <dbReference type="Proteomes" id="UP001642409"/>
    </source>
</evidence>